<name>A0AAD2CZL3_EUPCR</name>
<dbReference type="PANTHER" id="PTHR47052:SF3">
    <property type="entry name" value="INGRESSION PROTEIN 1"/>
    <property type="match status" value="1"/>
</dbReference>
<dbReference type="EMBL" id="CAMPGE010016786">
    <property type="protein sequence ID" value="CAI2375321.1"/>
    <property type="molecule type" value="Genomic_DNA"/>
</dbReference>
<dbReference type="AlphaFoldDB" id="A0AAD2CZL3"/>
<feature type="region of interest" description="Disordered" evidence="1">
    <location>
        <begin position="243"/>
        <end position="291"/>
    </location>
</feature>
<comment type="caution">
    <text evidence="3">The sequence shown here is derived from an EMBL/GenBank/DDBJ whole genome shotgun (WGS) entry which is preliminary data.</text>
</comment>
<dbReference type="Proteomes" id="UP001295684">
    <property type="component" value="Unassembled WGS sequence"/>
</dbReference>
<evidence type="ECO:0000313" key="4">
    <source>
        <dbReference type="Proteomes" id="UP001295684"/>
    </source>
</evidence>
<evidence type="ECO:0000313" key="3">
    <source>
        <dbReference type="EMBL" id="CAI2375321.1"/>
    </source>
</evidence>
<dbReference type="InterPro" id="IPR035892">
    <property type="entry name" value="C2_domain_sf"/>
</dbReference>
<dbReference type="PROSITE" id="PS50004">
    <property type="entry name" value="C2"/>
    <property type="match status" value="1"/>
</dbReference>
<dbReference type="Pfam" id="PF00168">
    <property type="entry name" value="C2"/>
    <property type="match status" value="1"/>
</dbReference>
<dbReference type="InterPro" id="IPR052981">
    <property type="entry name" value="Ingression_C2_domain"/>
</dbReference>
<sequence length="314" mass="33960">MAKLIIEPQTARLYRDTEMFSKMDPFIKFECGGQKKKTKTHHSGGKNPTWDDCITMDAFGCKNLIITVYDEDVFSNDKIGTYSIPISTIQAHGVFKDWVKLMYKGKIAGELYLEITYMDSKPAPHTFGSTSAMYASSPAMYAPSPALYSPPPAMYSPPPAMYSPPPAMYSPPPAMYASSPAPAMYAPAPAATYLPPSTAPTYYPPTRAGVMTTNPPSFPTAAGYSHKYAPSAPVYTHSPAAYNASSSTSYPQDESLSADYCPVATGPSPSTAGPYSTTPIPAEPMPQPPTTYGYPSAIPTMYKPSPSYYAYHPQ</sequence>
<proteinExistence type="predicted"/>
<dbReference type="Gene3D" id="2.60.40.150">
    <property type="entry name" value="C2 domain"/>
    <property type="match status" value="1"/>
</dbReference>
<evidence type="ECO:0000256" key="1">
    <source>
        <dbReference type="SAM" id="MobiDB-lite"/>
    </source>
</evidence>
<feature type="compositionally biased region" description="Polar residues" evidence="1">
    <location>
        <begin position="267"/>
        <end position="279"/>
    </location>
</feature>
<organism evidence="3 4">
    <name type="scientific">Euplotes crassus</name>
    <dbReference type="NCBI Taxonomy" id="5936"/>
    <lineage>
        <taxon>Eukaryota</taxon>
        <taxon>Sar</taxon>
        <taxon>Alveolata</taxon>
        <taxon>Ciliophora</taxon>
        <taxon>Intramacronucleata</taxon>
        <taxon>Spirotrichea</taxon>
        <taxon>Hypotrichia</taxon>
        <taxon>Euplotida</taxon>
        <taxon>Euplotidae</taxon>
        <taxon>Moneuplotes</taxon>
    </lineage>
</organism>
<dbReference type="SUPFAM" id="SSF49562">
    <property type="entry name" value="C2 domain (Calcium/lipid-binding domain, CaLB)"/>
    <property type="match status" value="1"/>
</dbReference>
<reference evidence="3" key="1">
    <citation type="submission" date="2023-07" db="EMBL/GenBank/DDBJ databases">
        <authorList>
            <consortium name="AG Swart"/>
            <person name="Singh M."/>
            <person name="Singh A."/>
            <person name="Seah K."/>
            <person name="Emmerich C."/>
        </authorList>
    </citation>
    <scope>NUCLEOTIDE SEQUENCE</scope>
    <source>
        <strain evidence="3">DP1</strain>
    </source>
</reference>
<dbReference type="SMART" id="SM00239">
    <property type="entry name" value="C2"/>
    <property type="match status" value="1"/>
</dbReference>
<keyword evidence="4" id="KW-1185">Reference proteome</keyword>
<dbReference type="InterPro" id="IPR000008">
    <property type="entry name" value="C2_dom"/>
</dbReference>
<dbReference type="PANTHER" id="PTHR47052">
    <property type="entry name" value="CONSERVED SERINE PROLINE-RICH PROTEIN (AFU_ORTHOLOGUE AFUA_2G01790)"/>
    <property type="match status" value="1"/>
</dbReference>
<gene>
    <name evidence="3" type="ORF">ECRASSUSDP1_LOCUS16683</name>
</gene>
<protein>
    <recommendedName>
        <fullName evidence="2">C2 domain-containing protein</fullName>
    </recommendedName>
</protein>
<accession>A0AAD2CZL3</accession>
<evidence type="ECO:0000259" key="2">
    <source>
        <dbReference type="PROSITE" id="PS50004"/>
    </source>
</evidence>
<feature type="compositionally biased region" description="Polar residues" evidence="1">
    <location>
        <begin position="243"/>
        <end position="255"/>
    </location>
</feature>
<feature type="domain" description="C2" evidence="2">
    <location>
        <begin position="1"/>
        <end position="99"/>
    </location>
</feature>